<dbReference type="AlphaFoldDB" id="A0A919QCL3"/>
<dbReference type="Gene3D" id="1.10.3300.10">
    <property type="entry name" value="Jann2411-like domain"/>
    <property type="match status" value="2"/>
</dbReference>
<feature type="domain" description="Zinc finger CGNR" evidence="2">
    <location>
        <begin position="210"/>
        <end position="251"/>
    </location>
</feature>
<comment type="caution">
    <text evidence="3">The sequence shown here is derived from an EMBL/GenBank/DDBJ whole genome shotgun (WGS) entry which is preliminary data.</text>
</comment>
<dbReference type="Pfam" id="PF07336">
    <property type="entry name" value="ABATE"/>
    <property type="match status" value="1"/>
</dbReference>
<dbReference type="Proteomes" id="UP000640052">
    <property type="component" value="Unassembled WGS sequence"/>
</dbReference>
<evidence type="ECO:0000313" key="4">
    <source>
        <dbReference type="Proteomes" id="UP000640052"/>
    </source>
</evidence>
<evidence type="ECO:0000313" key="3">
    <source>
        <dbReference type="EMBL" id="GIH23832.1"/>
    </source>
</evidence>
<dbReference type="SUPFAM" id="SSF160904">
    <property type="entry name" value="Jann2411-like"/>
    <property type="match status" value="2"/>
</dbReference>
<gene>
    <name evidence="3" type="ORF">Aph01nite_21420</name>
</gene>
<reference evidence="3" key="1">
    <citation type="submission" date="2021-01" db="EMBL/GenBank/DDBJ databases">
        <title>Whole genome shotgun sequence of Acrocarpospora phusangensis NBRC 108782.</title>
        <authorList>
            <person name="Komaki H."/>
            <person name="Tamura T."/>
        </authorList>
    </citation>
    <scope>NUCLEOTIDE SEQUENCE</scope>
    <source>
        <strain evidence="3">NBRC 108782</strain>
    </source>
</reference>
<dbReference type="EMBL" id="BOOA01000013">
    <property type="protein sequence ID" value="GIH23832.1"/>
    <property type="molecule type" value="Genomic_DNA"/>
</dbReference>
<organism evidence="3 4">
    <name type="scientific">Acrocarpospora phusangensis</name>
    <dbReference type="NCBI Taxonomy" id="1070424"/>
    <lineage>
        <taxon>Bacteria</taxon>
        <taxon>Bacillati</taxon>
        <taxon>Actinomycetota</taxon>
        <taxon>Actinomycetes</taxon>
        <taxon>Streptosporangiales</taxon>
        <taxon>Streptosporangiaceae</taxon>
        <taxon>Acrocarpospora</taxon>
    </lineage>
</organism>
<dbReference type="InterPro" id="IPR010852">
    <property type="entry name" value="ABATE"/>
</dbReference>
<accession>A0A919QCL3</accession>
<keyword evidence="4" id="KW-1185">Reference proteome</keyword>
<evidence type="ECO:0000256" key="1">
    <source>
        <dbReference type="SAM" id="MobiDB-lite"/>
    </source>
</evidence>
<sequence length="256" mass="26574">MKVQAADRAEAPGALGLVQMFVNSVNIEFGPDEFATADGLAAWLARHSLGTIAVGELDRHDAVALREAVRALLRENNGAGPDLEARRTMAHIARNCPLVVSFGTGHAIGPSGSDPEPTHEDSGSSAADAGPTGVARGLAGVTGGPIGVTGGEVRSAGGPAVLAGGPSGASDDRQGVGRLGFRPVLSDIRGALAVILASVAGAVADGSWQRLKACHEPRCEWIFYDRSRNRGSRWCSMAVCGTRAKMRVYREAKRTR</sequence>
<dbReference type="PANTHER" id="PTHR35525">
    <property type="entry name" value="BLL6575 PROTEIN"/>
    <property type="match status" value="1"/>
</dbReference>
<feature type="region of interest" description="Disordered" evidence="1">
    <location>
        <begin position="106"/>
        <end position="141"/>
    </location>
</feature>
<dbReference type="RefSeq" id="WP_204040612.1">
    <property type="nucleotide sequence ID" value="NZ_BOOA01000013.1"/>
</dbReference>
<dbReference type="Pfam" id="PF11706">
    <property type="entry name" value="zf-CGNR"/>
    <property type="match status" value="1"/>
</dbReference>
<dbReference type="InterPro" id="IPR023286">
    <property type="entry name" value="ABATE_dom_sf"/>
</dbReference>
<dbReference type="PANTHER" id="PTHR35525:SF3">
    <property type="entry name" value="BLL6575 PROTEIN"/>
    <property type="match status" value="1"/>
</dbReference>
<evidence type="ECO:0000259" key="2">
    <source>
        <dbReference type="Pfam" id="PF11706"/>
    </source>
</evidence>
<proteinExistence type="predicted"/>
<protein>
    <recommendedName>
        <fullName evidence="2">Zinc finger CGNR domain-containing protein</fullName>
    </recommendedName>
</protein>
<name>A0A919QCL3_9ACTN</name>
<dbReference type="InterPro" id="IPR021005">
    <property type="entry name" value="Znf_CGNR"/>
</dbReference>